<evidence type="ECO:0000313" key="1">
    <source>
        <dbReference type="EMBL" id="KAJ0175586.1"/>
    </source>
</evidence>
<dbReference type="Proteomes" id="UP000824533">
    <property type="component" value="Linkage Group LG15"/>
</dbReference>
<accession>A0ACC1CVH4</accession>
<keyword evidence="2" id="KW-1185">Reference proteome</keyword>
<protein>
    <submittedName>
        <fullName evidence="1">Uncharacterized protein</fullName>
    </submittedName>
</protein>
<organism evidence="1 2">
    <name type="scientific">Dendrolimus kikuchii</name>
    <dbReference type="NCBI Taxonomy" id="765133"/>
    <lineage>
        <taxon>Eukaryota</taxon>
        <taxon>Metazoa</taxon>
        <taxon>Ecdysozoa</taxon>
        <taxon>Arthropoda</taxon>
        <taxon>Hexapoda</taxon>
        <taxon>Insecta</taxon>
        <taxon>Pterygota</taxon>
        <taxon>Neoptera</taxon>
        <taxon>Endopterygota</taxon>
        <taxon>Lepidoptera</taxon>
        <taxon>Glossata</taxon>
        <taxon>Ditrysia</taxon>
        <taxon>Bombycoidea</taxon>
        <taxon>Lasiocampidae</taxon>
        <taxon>Dendrolimus</taxon>
    </lineage>
</organism>
<gene>
    <name evidence="1" type="ORF">K1T71_008745</name>
</gene>
<dbReference type="EMBL" id="CM034401">
    <property type="protein sequence ID" value="KAJ0175586.1"/>
    <property type="molecule type" value="Genomic_DNA"/>
</dbReference>
<reference evidence="1 2" key="1">
    <citation type="journal article" date="2021" name="Front. Genet.">
        <title>Chromosome-Level Genome Assembly Reveals Significant Gene Expansion in the Toll and IMD Signaling Pathways of Dendrolimus kikuchii.</title>
        <authorList>
            <person name="Zhou J."/>
            <person name="Wu P."/>
            <person name="Xiong Z."/>
            <person name="Liu N."/>
            <person name="Zhao N."/>
            <person name="Ji M."/>
            <person name="Qiu Y."/>
            <person name="Yang B."/>
        </authorList>
    </citation>
    <scope>NUCLEOTIDE SEQUENCE [LARGE SCALE GENOMIC DNA]</scope>
    <source>
        <strain evidence="1">Ann1</strain>
    </source>
</reference>
<proteinExistence type="predicted"/>
<sequence>MRWFMITFSVIVWKTILGGVAPSGSCAAVCTCKWKGGKQTVECVQRSLITVPDPIDPATQVLDLSENNLQILPQETFARTGLVNLQRVYLRSCNIGQIHDRAFKYLTNLVELDLSQNLLTQIPSNCFKDVPFLRELSLAKNPILKISSDSLNNLASVIKLTVSRCEIREVAGDAFRHLNTLESLHIDHNQLKEIPLSSLENLSKLRVIDLSENPWFCDCRLRELKTWLAKRKLISTPRCASPTRLTNRPFSELAIEEFACKPEILPVSRHVEAIMGDNATITCSIEAVPSAGINWYWNGRLLVNGSSFNSQQRIYIYEEGDTKKKSSLIMTNSQESDSNEFYCVAENKAGNAEANFTLHVSRNSMGLASLGGAQLASLGAALFLVIVIISLALLITFVRIRPDPTCESKTPNSLERVVSGNEVHPTNNERPQVAALINRQDSPVSVDSKCNPVSKPPRVHDIPYTTNHYDGRGSVVTAGGPVVVSPTVSGSIDPDLINDARPESACRPGSGEYARETSDSLYPSGIWEQTKMNQTGNLSRAVSTAIPTYYNDRTPIIENCSVNGSQEELGYMSRTFPRSHALAATNIAVSVDAPYPVDYGLPVGNARTVRVWQRAPPVLPPVSAIKRVLTITRPSADDSFHDGCATDV</sequence>
<evidence type="ECO:0000313" key="2">
    <source>
        <dbReference type="Proteomes" id="UP000824533"/>
    </source>
</evidence>
<name>A0ACC1CVH4_9NEOP</name>
<comment type="caution">
    <text evidence="1">The sequence shown here is derived from an EMBL/GenBank/DDBJ whole genome shotgun (WGS) entry which is preliminary data.</text>
</comment>